<comment type="pathway">
    <text evidence="1">Cofactor biosynthesis; thiamine diphosphate biosynthesis.</text>
</comment>
<dbReference type="CDD" id="cd00564">
    <property type="entry name" value="TMP_TenI"/>
    <property type="match status" value="1"/>
</dbReference>
<feature type="domain" description="Thiamine phosphate synthase/TenI" evidence="3">
    <location>
        <begin position="5"/>
        <end position="181"/>
    </location>
</feature>
<organism evidence="4 5">
    <name type="scientific">Pseudoflavonifractor hominis</name>
    <dbReference type="NCBI Taxonomy" id="2763059"/>
    <lineage>
        <taxon>Bacteria</taxon>
        <taxon>Bacillati</taxon>
        <taxon>Bacillota</taxon>
        <taxon>Clostridia</taxon>
        <taxon>Eubacteriales</taxon>
        <taxon>Oscillospiraceae</taxon>
        <taxon>Pseudoflavonifractor</taxon>
    </lineage>
</organism>
<proteinExistence type="predicted"/>
<dbReference type="EMBL" id="JACOPR010000005">
    <property type="protein sequence ID" value="MBC5730964.1"/>
    <property type="molecule type" value="Genomic_DNA"/>
</dbReference>
<dbReference type="InterPro" id="IPR036206">
    <property type="entry name" value="ThiamineP_synth_sf"/>
</dbReference>
<protein>
    <submittedName>
        <fullName evidence="4">Thiamine phosphate synthase</fullName>
    </submittedName>
</protein>
<dbReference type="PANTHER" id="PTHR20857">
    <property type="entry name" value="THIAMINE-PHOSPHATE PYROPHOSPHORYLASE"/>
    <property type="match status" value="1"/>
</dbReference>
<evidence type="ECO:0000313" key="5">
    <source>
        <dbReference type="Proteomes" id="UP000660021"/>
    </source>
</evidence>
<dbReference type="Pfam" id="PF02581">
    <property type="entry name" value="TMP-TENI"/>
    <property type="match status" value="1"/>
</dbReference>
<evidence type="ECO:0000256" key="1">
    <source>
        <dbReference type="ARBA" id="ARBA00004948"/>
    </source>
</evidence>
<evidence type="ECO:0000259" key="3">
    <source>
        <dbReference type="Pfam" id="PF02581"/>
    </source>
</evidence>
<gene>
    <name evidence="4" type="ORF">H8S34_09005</name>
</gene>
<accession>A0ABR7HTW6</accession>
<dbReference type="InterPro" id="IPR022998">
    <property type="entry name" value="ThiamineP_synth_TenI"/>
</dbReference>
<dbReference type="PANTHER" id="PTHR20857:SF15">
    <property type="entry name" value="THIAMINE-PHOSPHATE SYNTHASE"/>
    <property type="match status" value="1"/>
</dbReference>
<keyword evidence="5" id="KW-1185">Reference proteome</keyword>
<dbReference type="RefSeq" id="WP_186963774.1">
    <property type="nucleotide sequence ID" value="NZ_JACOPR010000005.1"/>
</dbReference>
<evidence type="ECO:0000313" key="4">
    <source>
        <dbReference type="EMBL" id="MBC5730964.1"/>
    </source>
</evidence>
<evidence type="ECO:0000256" key="2">
    <source>
        <dbReference type="ARBA" id="ARBA00022977"/>
    </source>
</evidence>
<comment type="caution">
    <text evidence="4">The sequence shown here is derived from an EMBL/GenBank/DDBJ whole genome shotgun (WGS) entry which is preliminary data.</text>
</comment>
<name>A0ABR7HTW6_9FIRM</name>
<keyword evidence="2" id="KW-0784">Thiamine biosynthesis</keyword>
<dbReference type="SUPFAM" id="SSF51391">
    <property type="entry name" value="Thiamin phosphate synthase"/>
    <property type="match status" value="1"/>
</dbReference>
<dbReference type="InterPro" id="IPR013785">
    <property type="entry name" value="Aldolase_TIM"/>
</dbReference>
<dbReference type="Proteomes" id="UP000660021">
    <property type="component" value="Unassembled WGS sequence"/>
</dbReference>
<dbReference type="Gene3D" id="3.20.20.70">
    <property type="entry name" value="Aldolase class I"/>
    <property type="match status" value="1"/>
</dbReference>
<reference evidence="4 5" key="1">
    <citation type="submission" date="2020-08" db="EMBL/GenBank/DDBJ databases">
        <title>Genome public.</title>
        <authorList>
            <person name="Liu C."/>
            <person name="Sun Q."/>
        </authorList>
    </citation>
    <scope>NUCLEOTIDE SEQUENCE [LARGE SCALE GENOMIC DNA]</scope>
    <source>
        <strain evidence="4 5">New-38</strain>
    </source>
</reference>
<sequence length="197" mass="21298">MSDILCVTNRKLCREDFLTRVERIAACHPAGIILREKDMSPEEYETLAAAVMEICGQYDVKCILHSFSAVALSLRAAAIHLPLHLLRELSQEQKAHFDVLGASCHSVDDALEAQAFGCTYITAGHVFETDCKKGLPGRGLEFLRNVCAAVDIPVYGIGGIYPYNIALVRSAGASGACLMSSLMATEDVTGLMKAMES</sequence>